<dbReference type="WBParaSite" id="EN70_8406">
    <property type="protein sequence ID" value="EN70_8406"/>
    <property type="gene ID" value="EN70_8406"/>
</dbReference>
<keyword evidence="8" id="KW-1185">Reference proteome</keyword>
<protein>
    <submittedName>
        <fullName evidence="9">UDP-galactose transporter</fullName>
    </submittedName>
</protein>
<feature type="transmembrane region" description="Helical" evidence="7">
    <location>
        <begin position="161"/>
        <end position="183"/>
    </location>
</feature>
<evidence type="ECO:0000256" key="5">
    <source>
        <dbReference type="ARBA" id="ARBA00022989"/>
    </source>
</evidence>
<feature type="transmembrane region" description="Helical" evidence="7">
    <location>
        <begin position="192"/>
        <end position="209"/>
    </location>
</feature>
<evidence type="ECO:0000256" key="4">
    <source>
        <dbReference type="ARBA" id="ARBA00022692"/>
    </source>
</evidence>
<dbReference type="Proteomes" id="UP000095285">
    <property type="component" value="Unassembled WGS sequence"/>
</dbReference>
<feature type="transmembrane region" description="Helical" evidence="7">
    <location>
        <begin position="221"/>
        <end position="242"/>
    </location>
</feature>
<evidence type="ECO:0000313" key="9">
    <source>
        <dbReference type="WBParaSite" id="EN70_8406"/>
    </source>
</evidence>
<evidence type="ECO:0000256" key="3">
    <source>
        <dbReference type="ARBA" id="ARBA00022597"/>
    </source>
</evidence>
<dbReference type="NCBIfam" id="TIGR00803">
    <property type="entry name" value="nst"/>
    <property type="match status" value="1"/>
</dbReference>
<evidence type="ECO:0000256" key="1">
    <source>
        <dbReference type="ARBA" id="ARBA00004141"/>
    </source>
</evidence>
<reference evidence="8" key="1">
    <citation type="submission" date="2012-04" db="EMBL/GenBank/DDBJ databases">
        <title>The Genome Sequence of Loa loa.</title>
        <authorList>
            <consortium name="The Broad Institute Genome Sequencing Platform"/>
            <consortium name="Broad Institute Genome Sequencing Center for Infectious Disease"/>
            <person name="Nutman T.B."/>
            <person name="Fink D.L."/>
            <person name="Russ C."/>
            <person name="Young S."/>
            <person name="Zeng Q."/>
            <person name="Gargeya S."/>
            <person name="Alvarado L."/>
            <person name="Berlin A."/>
            <person name="Chapman S.B."/>
            <person name="Chen Z."/>
            <person name="Freedman E."/>
            <person name="Gellesch M."/>
            <person name="Goldberg J."/>
            <person name="Griggs A."/>
            <person name="Gujja S."/>
            <person name="Heilman E.R."/>
            <person name="Heiman D."/>
            <person name="Howarth C."/>
            <person name="Mehta T."/>
            <person name="Neiman D."/>
            <person name="Pearson M."/>
            <person name="Roberts A."/>
            <person name="Saif S."/>
            <person name="Shea T."/>
            <person name="Shenoy N."/>
            <person name="Sisk P."/>
            <person name="Stolte C."/>
            <person name="Sykes S."/>
            <person name="White J."/>
            <person name="Yandava C."/>
            <person name="Haas B."/>
            <person name="Henn M.R."/>
            <person name="Nusbaum C."/>
            <person name="Birren B."/>
        </authorList>
    </citation>
    <scope>NUCLEOTIDE SEQUENCE [LARGE SCALE GENOMIC DNA]</scope>
</reference>
<dbReference type="InterPro" id="IPR007271">
    <property type="entry name" value="Nuc_sug_transpt"/>
</dbReference>
<comment type="similarity">
    <text evidence="2">Belongs to the nucleotide-sugar transporter family. SLC35A subfamily.</text>
</comment>
<keyword evidence="5 7" id="KW-1133">Transmembrane helix</keyword>
<accession>A0A1I7W0R0</accession>
<feature type="transmembrane region" description="Helical" evidence="7">
    <location>
        <begin position="254"/>
        <end position="275"/>
    </location>
</feature>
<proteinExistence type="inferred from homology"/>
<evidence type="ECO:0000256" key="7">
    <source>
        <dbReference type="SAM" id="Phobius"/>
    </source>
</evidence>
<dbReference type="PIRSF" id="PIRSF005799">
    <property type="entry name" value="UDP-gal_transpt"/>
    <property type="match status" value="1"/>
</dbReference>
<keyword evidence="3" id="KW-0762">Sugar transport</keyword>
<evidence type="ECO:0000256" key="6">
    <source>
        <dbReference type="ARBA" id="ARBA00023136"/>
    </source>
</evidence>
<comment type="subcellular location">
    <subcellularLocation>
        <location evidence="1">Membrane</location>
        <topology evidence="1">Multi-pass membrane protein</topology>
    </subcellularLocation>
</comment>
<evidence type="ECO:0000313" key="8">
    <source>
        <dbReference type="Proteomes" id="UP000095285"/>
    </source>
</evidence>
<dbReference type="AlphaFoldDB" id="A0A1I7W0R0"/>
<feature type="transmembrane region" description="Helical" evidence="7">
    <location>
        <begin position="88"/>
        <end position="110"/>
    </location>
</feature>
<dbReference type="GO" id="GO:0000139">
    <property type="term" value="C:Golgi membrane"/>
    <property type="evidence" value="ECO:0007669"/>
    <property type="project" value="InterPro"/>
</dbReference>
<dbReference type="Pfam" id="PF04142">
    <property type="entry name" value="Nuc_sug_transp"/>
    <property type="match status" value="1"/>
</dbReference>
<dbReference type="InterPro" id="IPR037185">
    <property type="entry name" value="EmrE-like"/>
</dbReference>
<evidence type="ECO:0000256" key="2">
    <source>
        <dbReference type="ARBA" id="ARBA00009976"/>
    </source>
</evidence>
<feature type="transmembrane region" description="Helical" evidence="7">
    <location>
        <begin position="295"/>
        <end position="319"/>
    </location>
</feature>
<sequence>MDNRNCNPKVILIPNPMTEKDNEVLADCSQHSADMHKKFYPMNISVVRKRTESPGIILQLSVLLWLTLQNSAHTLLLRYSRVRVVEKVFLPSVAVFFTEILKLITCLLFITYEEKSICSMFGLVKRQVFYNLKDTFKVCIPAVIYIIQNNLFYVAASHLEAATYMVTAQLKIFTTAIFAVIMLNRSIIRKQWLALGILFVGVCLVQLDQQGTKKTLFISDPYLGLLASVSACILSGFAGIYFEKILKNSPSVSVWMRNVQLAMFGIPSSFTASIMKDFFYKDIFQDHDTILNEGMLYGFDMLVWVVVFWYCIGGLSVAVCIRYSGNIAKNFATSAAIIMSMVASIYIFDFIPNPLFLFGTGLLVIMHMLKQCSFSTVFLPLIRV</sequence>
<reference evidence="9" key="2">
    <citation type="submission" date="2016-11" db="UniProtKB">
        <authorList>
            <consortium name="WormBaseParasite"/>
        </authorList>
    </citation>
    <scope>IDENTIFICATION</scope>
</reference>
<keyword evidence="6 7" id="KW-0472">Membrane</keyword>
<keyword evidence="3" id="KW-0813">Transport</keyword>
<dbReference type="SUPFAM" id="SSF103481">
    <property type="entry name" value="Multidrug resistance efflux transporter EmrE"/>
    <property type="match status" value="1"/>
</dbReference>
<name>A0A1I7W0R0_LOALO</name>
<dbReference type="eggNOG" id="KOG2234">
    <property type="taxonomic scope" value="Eukaryota"/>
</dbReference>
<keyword evidence="4 7" id="KW-0812">Transmembrane</keyword>
<dbReference type="GO" id="GO:0015165">
    <property type="term" value="F:pyrimidine nucleotide-sugar transmembrane transporter activity"/>
    <property type="evidence" value="ECO:0007669"/>
    <property type="project" value="InterPro"/>
</dbReference>
<dbReference type="PANTHER" id="PTHR10231">
    <property type="entry name" value="NUCLEOTIDE-SUGAR TRANSMEMBRANE TRANSPORTER"/>
    <property type="match status" value="1"/>
</dbReference>
<organism evidence="8 9">
    <name type="scientific">Loa loa</name>
    <name type="common">Eye worm</name>
    <name type="synonym">Filaria loa</name>
    <dbReference type="NCBI Taxonomy" id="7209"/>
    <lineage>
        <taxon>Eukaryota</taxon>
        <taxon>Metazoa</taxon>
        <taxon>Ecdysozoa</taxon>
        <taxon>Nematoda</taxon>
        <taxon>Chromadorea</taxon>
        <taxon>Rhabditida</taxon>
        <taxon>Spirurina</taxon>
        <taxon>Spiruromorpha</taxon>
        <taxon>Filarioidea</taxon>
        <taxon>Onchocercidae</taxon>
        <taxon>Loa</taxon>
    </lineage>
</organism>